<keyword evidence="3 8" id="KW-0808">Transferase</keyword>
<evidence type="ECO:0000256" key="2">
    <source>
        <dbReference type="ARBA" id="ARBA00022553"/>
    </source>
</evidence>
<keyword evidence="9" id="KW-1185">Reference proteome</keyword>
<evidence type="ECO:0000256" key="4">
    <source>
        <dbReference type="ARBA" id="ARBA00022737"/>
    </source>
</evidence>
<keyword evidence="5" id="KW-0418">Kinase</keyword>
<name>A0ABV4TUV8_9GAMM</name>
<reference evidence="8 9" key="1">
    <citation type="submission" date="2024-08" db="EMBL/GenBank/DDBJ databases">
        <title>Whole-genome sequencing of halo(alkali)philic microorganisms from hypersaline lakes.</title>
        <authorList>
            <person name="Sorokin D.Y."/>
            <person name="Merkel A.Y."/>
            <person name="Messina E."/>
            <person name="Yakimov M."/>
        </authorList>
    </citation>
    <scope>NUCLEOTIDE SEQUENCE [LARGE SCALE GENOMIC DNA]</scope>
    <source>
        <strain evidence="8 9">Cl-TMA</strain>
    </source>
</reference>
<dbReference type="InterPro" id="IPR030665">
    <property type="entry name" value="KaiC"/>
</dbReference>
<comment type="caution">
    <text evidence="8">The sequence shown here is derived from an EMBL/GenBank/DDBJ whole genome shotgun (WGS) entry which is preliminary data.</text>
</comment>
<gene>
    <name evidence="8" type="primary">kaiC</name>
    <name evidence="8" type="ORF">ACERLL_05750</name>
</gene>
<dbReference type="Gene3D" id="3.40.50.300">
    <property type="entry name" value="P-loop containing nucleotide triphosphate hydrolases"/>
    <property type="match status" value="2"/>
</dbReference>
<dbReference type="NCBIfam" id="NF006799">
    <property type="entry name" value="PRK09302.1"/>
    <property type="match status" value="1"/>
</dbReference>
<evidence type="ECO:0000256" key="5">
    <source>
        <dbReference type="ARBA" id="ARBA00022777"/>
    </source>
</evidence>
<dbReference type="SMART" id="SM00382">
    <property type="entry name" value="AAA"/>
    <property type="match status" value="2"/>
</dbReference>
<dbReference type="Pfam" id="PF06745">
    <property type="entry name" value="ATPase"/>
    <property type="match status" value="2"/>
</dbReference>
<protein>
    <recommendedName>
        <fullName evidence="1">non-specific serine/threonine protein kinase</fullName>
        <ecNumber evidence="1">2.7.11.1</ecNumber>
    </recommendedName>
</protein>
<dbReference type="PROSITE" id="PS51146">
    <property type="entry name" value="KAIC"/>
    <property type="match status" value="2"/>
</dbReference>
<dbReference type="EC" id="2.7.11.1" evidence="1"/>
<dbReference type="SUPFAM" id="SSF52540">
    <property type="entry name" value="P-loop containing nucleoside triphosphate hydrolases"/>
    <property type="match status" value="2"/>
</dbReference>
<dbReference type="EMBL" id="JBGUAW010000003">
    <property type="protein sequence ID" value="MFA9460328.1"/>
    <property type="molecule type" value="Genomic_DNA"/>
</dbReference>
<evidence type="ECO:0000256" key="1">
    <source>
        <dbReference type="ARBA" id="ARBA00012513"/>
    </source>
</evidence>
<dbReference type="PIRSF" id="PIRSF039117">
    <property type="entry name" value="KaiC"/>
    <property type="match status" value="1"/>
</dbReference>
<evidence type="ECO:0000256" key="6">
    <source>
        <dbReference type="ARBA" id="ARBA00022801"/>
    </source>
</evidence>
<proteinExistence type="predicted"/>
<feature type="domain" description="KaiC" evidence="7">
    <location>
        <begin position="258"/>
        <end position="488"/>
    </location>
</feature>
<feature type="domain" description="KaiC" evidence="7">
    <location>
        <begin position="14"/>
        <end position="257"/>
    </location>
</feature>
<evidence type="ECO:0000313" key="8">
    <source>
        <dbReference type="EMBL" id="MFA9460328.1"/>
    </source>
</evidence>
<evidence type="ECO:0000313" key="9">
    <source>
        <dbReference type="Proteomes" id="UP001575181"/>
    </source>
</evidence>
<evidence type="ECO:0000259" key="7">
    <source>
        <dbReference type="PROSITE" id="PS51146"/>
    </source>
</evidence>
<dbReference type="GO" id="GO:0004674">
    <property type="term" value="F:protein serine/threonine kinase activity"/>
    <property type="evidence" value="ECO:0007669"/>
    <property type="project" value="UniProtKB-EC"/>
</dbReference>
<sequence>MAEASPGTAGQAVCKFPTDIPGFEFISDGGLPSGRATLVAGSSGSGKTVFCAQFLAEGIRRREEPGVFVTCEEPPAAIRANLAALDWPVAEWEESGQWAFVDLAPGMDEESVTGSFDLGALLPRLRHAVDRVGARRLVVDSLGSLFSQFSDQQMVRRALGRLMAAVRDMGITTLVTAERTEEYGPIARFQVEEFVADSVVLLRNGLEGEKRRRTLEVLKMRGTSHRTGEYPFTIGAEAGGLSVVPLSAIELNRPASGARTSFGDTELDRMCDGGLLEGSITLVAGPTGTGKTLISTHFLNGAPEESALLLAFEEGADQLRRNARGWGMPLEDLEAGGRLRISAAYPETASLEDHLIRIKHLLEARRPRRVVVDSLSALERISSQRSFREFVIALVAFLREQGITALFTTNTNNIQGGSSVSEDQVSSMTDTIVLLRYLEQEGAIHRGLAVLKMRGSNQDKAVRTFTVTERGLRIGGPVQGSGTSLLGLPTFD</sequence>
<dbReference type="InterPro" id="IPR003593">
    <property type="entry name" value="AAA+_ATPase"/>
</dbReference>
<dbReference type="RefSeq" id="WP_373655111.1">
    <property type="nucleotide sequence ID" value="NZ_JBGUAW010000003.1"/>
</dbReference>
<evidence type="ECO:0000256" key="3">
    <source>
        <dbReference type="ARBA" id="ARBA00022679"/>
    </source>
</evidence>
<dbReference type="InterPro" id="IPR010624">
    <property type="entry name" value="KaiC_dom"/>
</dbReference>
<keyword evidence="2" id="KW-0597">Phosphoprotein</keyword>
<keyword evidence="6" id="KW-0378">Hydrolase</keyword>
<dbReference type="PANTHER" id="PTHR42926">
    <property type="match status" value="1"/>
</dbReference>
<dbReference type="InterPro" id="IPR051347">
    <property type="entry name" value="Circadian_clock_KaiC-rel"/>
</dbReference>
<accession>A0ABV4TUV8</accession>
<dbReference type="InterPro" id="IPR027417">
    <property type="entry name" value="P-loop_NTPase"/>
</dbReference>
<keyword evidence="4" id="KW-0677">Repeat</keyword>
<organism evidence="8 9">
    <name type="scientific">Thiohalorhabdus methylotrophus</name>
    <dbReference type="NCBI Taxonomy" id="3242694"/>
    <lineage>
        <taxon>Bacteria</taxon>
        <taxon>Pseudomonadati</taxon>
        <taxon>Pseudomonadota</taxon>
        <taxon>Gammaproteobacteria</taxon>
        <taxon>Thiohalorhabdales</taxon>
        <taxon>Thiohalorhabdaceae</taxon>
        <taxon>Thiohalorhabdus</taxon>
    </lineage>
</organism>
<dbReference type="PANTHER" id="PTHR42926:SF1">
    <property type="entry name" value="CIRCADIAN CLOCK OSCILLATOR PROTEIN KAIC 1"/>
    <property type="match status" value="1"/>
</dbReference>
<dbReference type="InterPro" id="IPR014774">
    <property type="entry name" value="KaiC-like_dom"/>
</dbReference>
<dbReference type="Proteomes" id="UP001575181">
    <property type="component" value="Unassembled WGS sequence"/>
</dbReference>
<dbReference type="PRINTS" id="PR01874">
    <property type="entry name" value="DNAREPAIRADA"/>
</dbReference>